<dbReference type="InterPro" id="IPR029063">
    <property type="entry name" value="SAM-dependent_MTases_sf"/>
</dbReference>
<keyword evidence="2" id="KW-0489">Methyltransferase</keyword>
<gene>
    <name evidence="2" type="ORF">GF339_09985</name>
</gene>
<dbReference type="PANTHER" id="PTHR42912">
    <property type="entry name" value="METHYLTRANSFERASE"/>
    <property type="match status" value="1"/>
</dbReference>
<sequence>MHGLWDREEHREERMNELKKLLRAQNYQDAGGFFSLASPTLGGSSHQAEEVWTACASINPIHAAAATTSADPFAKYPAMIDSKIPDEDIVVLDAGCGYGRIAIPLLKKRPRIQIVGVDASPKMLQEFLRLLELQGHDLAYTDRLLLLHSPIQELPFPDEIFDYIYSCAVLLHNPYQDVQQILQEFQRLLKPTGTLWLQGSFPNIANLEGIQNAVYLKFHDESTVNGPVRVYTQARVTQLFASWSAVSIFPTGRIVIPRHMAKIPLPFGKAIRRFNAWGGGNGVAFIQKIFPSLFIQHFDVEAIP</sequence>
<dbReference type="Proteomes" id="UP000649604">
    <property type="component" value="Unassembled WGS sequence"/>
</dbReference>
<dbReference type="CDD" id="cd02440">
    <property type="entry name" value="AdoMet_MTases"/>
    <property type="match status" value="1"/>
</dbReference>
<proteinExistence type="predicted"/>
<comment type="caution">
    <text evidence="2">The sequence shown here is derived from an EMBL/GenBank/DDBJ whole genome shotgun (WGS) entry which is preliminary data.</text>
</comment>
<dbReference type="InterPro" id="IPR050508">
    <property type="entry name" value="Methyltransf_Superfamily"/>
</dbReference>
<dbReference type="EMBL" id="WJJP01000317">
    <property type="protein sequence ID" value="MBD3324904.1"/>
    <property type="molecule type" value="Genomic_DNA"/>
</dbReference>
<accession>A0A9D5JVI1</accession>
<dbReference type="Pfam" id="PF13649">
    <property type="entry name" value="Methyltransf_25"/>
    <property type="match status" value="1"/>
</dbReference>
<protein>
    <submittedName>
        <fullName evidence="2">Methyltransferase domain-containing protein</fullName>
    </submittedName>
</protein>
<evidence type="ECO:0000313" key="3">
    <source>
        <dbReference type="Proteomes" id="UP000649604"/>
    </source>
</evidence>
<keyword evidence="2" id="KW-0808">Transferase</keyword>
<dbReference type="InterPro" id="IPR041698">
    <property type="entry name" value="Methyltransf_25"/>
</dbReference>
<feature type="domain" description="Methyltransferase" evidence="1">
    <location>
        <begin position="91"/>
        <end position="193"/>
    </location>
</feature>
<evidence type="ECO:0000259" key="1">
    <source>
        <dbReference type="Pfam" id="PF13649"/>
    </source>
</evidence>
<dbReference type="GO" id="GO:0008168">
    <property type="term" value="F:methyltransferase activity"/>
    <property type="evidence" value="ECO:0007669"/>
    <property type="project" value="UniProtKB-KW"/>
</dbReference>
<dbReference type="AlphaFoldDB" id="A0A9D5JVI1"/>
<dbReference type="SUPFAM" id="SSF53335">
    <property type="entry name" value="S-adenosyl-L-methionine-dependent methyltransferases"/>
    <property type="match status" value="1"/>
</dbReference>
<dbReference type="GO" id="GO:0032259">
    <property type="term" value="P:methylation"/>
    <property type="evidence" value="ECO:0007669"/>
    <property type="project" value="UniProtKB-KW"/>
</dbReference>
<name>A0A9D5JVI1_9BACT</name>
<reference evidence="2" key="1">
    <citation type="submission" date="2019-11" db="EMBL/GenBank/DDBJ databases">
        <title>Microbial mats filling the niche in hypersaline microbial mats.</title>
        <authorList>
            <person name="Wong H.L."/>
            <person name="Macleod F.I."/>
            <person name="White R.A. III"/>
            <person name="Burns B.P."/>
        </authorList>
    </citation>
    <scope>NUCLEOTIDE SEQUENCE</scope>
    <source>
        <strain evidence="2">Rbin_158</strain>
    </source>
</reference>
<dbReference type="PANTHER" id="PTHR42912:SF80">
    <property type="entry name" value="METHYLTRANSFERASE DOMAIN-CONTAINING PROTEIN"/>
    <property type="match status" value="1"/>
</dbReference>
<dbReference type="Gene3D" id="3.40.50.150">
    <property type="entry name" value="Vaccinia Virus protein VP39"/>
    <property type="match status" value="1"/>
</dbReference>
<organism evidence="2 3">
    <name type="scientific">candidate division KSB3 bacterium</name>
    <dbReference type="NCBI Taxonomy" id="2044937"/>
    <lineage>
        <taxon>Bacteria</taxon>
        <taxon>candidate division KSB3</taxon>
    </lineage>
</organism>
<evidence type="ECO:0000313" key="2">
    <source>
        <dbReference type="EMBL" id="MBD3324904.1"/>
    </source>
</evidence>